<keyword evidence="5" id="KW-1185">Reference proteome</keyword>
<dbReference type="Gene3D" id="3.90.215.10">
    <property type="entry name" value="Gamma Fibrinogen, chain A, domain 1"/>
    <property type="match status" value="2"/>
</dbReference>
<feature type="compositionally biased region" description="Basic and acidic residues" evidence="1">
    <location>
        <begin position="229"/>
        <end position="241"/>
    </location>
</feature>
<evidence type="ECO:0000259" key="3">
    <source>
        <dbReference type="PROSITE" id="PS51406"/>
    </source>
</evidence>
<dbReference type="AlphaFoldDB" id="A0AAV3YVZ3"/>
<dbReference type="InterPro" id="IPR002181">
    <property type="entry name" value="Fibrinogen_a/b/g_C_dom"/>
</dbReference>
<dbReference type="InterPro" id="IPR050373">
    <property type="entry name" value="Fibrinogen_C-term_domain"/>
</dbReference>
<comment type="caution">
    <text evidence="4">The sequence shown here is derived from an EMBL/GenBank/DDBJ whole genome shotgun (WGS) entry which is preliminary data.</text>
</comment>
<name>A0AAV3YVZ3_9GAST</name>
<feature type="chain" id="PRO_5043573564" evidence="2">
    <location>
        <begin position="22"/>
        <end position="348"/>
    </location>
</feature>
<dbReference type="InterPro" id="IPR036056">
    <property type="entry name" value="Fibrinogen-like_C"/>
</dbReference>
<feature type="domain" description="Fibrinogen C-terminal" evidence="3">
    <location>
        <begin position="55"/>
        <end position="346"/>
    </location>
</feature>
<dbReference type="PANTHER" id="PTHR19143">
    <property type="entry name" value="FIBRINOGEN/TENASCIN/ANGIOPOEITIN"/>
    <property type="match status" value="1"/>
</dbReference>
<evidence type="ECO:0000313" key="4">
    <source>
        <dbReference type="EMBL" id="GFN87394.1"/>
    </source>
</evidence>
<feature type="region of interest" description="Disordered" evidence="1">
    <location>
        <begin position="220"/>
        <end position="246"/>
    </location>
</feature>
<dbReference type="Proteomes" id="UP000735302">
    <property type="component" value="Unassembled WGS sequence"/>
</dbReference>
<evidence type="ECO:0000313" key="5">
    <source>
        <dbReference type="Proteomes" id="UP000735302"/>
    </source>
</evidence>
<gene>
    <name evidence="4" type="ORF">PoB_001390000</name>
</gene>
<protein>
    <submittedName>
        <fullName evidence="4">Ficolin-2</fullName>
    </submittedName>
</protein>
<dbReference type="PROSITE" id="PS51406">
    <property type="entry name" value="FIBRINOGEN_C_2"/>
    <property type="match status" value="1"/>
</dbReference>
<proteinExistence type="predicted"/>
<feature type="signal peptide" evidence="2">
    <location>
        <begin position="1"/>
        <end position="21"/>
    </location>
</feature>
<dbReference type="Pfam" id="PF00147">
    <property type="entry name" value="Fibrinogen_C"/>
    <property type="match status" value="2"/>
</dbReference>
<keyword evidence="2" id="KW-0732">Signal</keyword>
<evidence type="ECO:0000256" key="2">
    <source>
        <dbReference type="SAM" id="SignalP"/>
    </source>
</evidence>
<dbReference type="EMBL" id="BLXT01001713">
    <property type="protein sequence ID" value="GFN87394.1"/>
    <property type="molecule type" value="Genomic_DNA"/>
</dbReference>
<dbReference type="SUPFAM" id="SSF56496">
    <property type="entry name" value="Fibrinogen C-terminal domain-like"/>
    <property type="match status" value="2"/>
</dbReference>
<evidence type="ECO:0000256" key="1">
    <source>
        <dbReference type="SAM" id="MobiDB-lite"/>
    </source>
</evidence>
<organism evidence="4 5">
    <name type="scientific">Plakobranchus ocellatus</name>
    <dbReference type="NCBI Taxonomy" id="259542"/>
    <lineage>
        <taxon>Eukaryota</taxon>
        <taxon>Metazoa</taxon>
        <taxon>Spiralia</taxon>
        <taxon>Lophotrochozoa</taxon>
        <taxon>Mollusca</taxon>
        <taxon>Gastropoda</taxon>
        <taxon>Heterobranchia</taxon>
        <taxon>Euthyneura</taxon>
        <taxon>Panpulmonata</taxon>
        <taxon>Sacoglossa</taxon>
        <taxon>Placobranchoidea</taxon>
        <taxon>Plakobranchidae</taxon>
        <taxon>Plakobranchus</taxon>
    </lineage>
</organism>
<sequence>MARVMTKALLLAMMMVMNVFAETKDVAESLLDLERKLIEISASLNKTNETHAQLRRHQELPTTCERGMGDDITKNYPHYVIMSHDGPKKQILCDTHTDGGGWIVFQRRATGDVDFYRDWTSYREGFGSLTGDFWMGNEALYNLTDKDPYELRIDIRINNGQEIFARYPDFRIESESNKEGLLENGIGVGNDLTVSQRNNFRHLLEKRKREYNKNGRLHMDEAAPACQDSSRDGAAETRDRTNQAGDRVGGIHSIKQYRLQIGSYTGTVEDRMAYHNKMFFSTFDRDNDERAESCAVTHHGAWWYKDCYHTDLNSEWAVTETKDDAWYDGKKWWHTSFTEMKMRRIKLI</sequence>
<accession>A0AAV3YVZ3</accession>
<reference evidence="4 5" key="1">
    <citation type="journal article" date="2021" name="Elife">
        <title>Chloroplast acquisition without the gene transfer in kleptoplastic sea slugs, Plakobranchus ocellatus.</title>
        <authorList>
            <person name="Maeda T."/>
            <person name="Takahashi S."/>
            <person name="Yoshida T."/>
            <person name="Shimamura S."/>
            <person name="Takaki Y."/>
            <person name="Nagai Y."/>
            <person name="Toyoda A."/>
            <person name="Suzuki Y."/>
            <person name="Arimoto A."/>
            <person name="Ishii H."/>
            <person name="Satoh N."/>
            <person name="Nishiyama T."/>
            <person name="Hasebe M."/>
            <person name="Maruyama T."/>
            <person name="Minagawa J."/>
            <person name="Obokata J."/>
            <person name="Shigenobu S."/>
        </authorList>
    </citation>
    <scope>NUCLEOTIDE SEQUENCE [LARGE SCALE GENOMIC DNA]</scope>
</reference>
<dbReference type="SMART" id="SM00186">
    <property type="entry name" value="FBG"/>
    <property type="match status" value="1"/>
</dbReference>
<dbReference type="InterPro" id="IPR014716">
    <property type="entry name" value="Fibrinogen_a/b/g_C_1"/>
</dbReference>
<dbReference type="CDD" id="cd00087">
    <property type="entry name" value="FReD"/>
    <property type="match status" value="1"/>
</dbReference>
<dbReference type="PANTHER" id="PTHR19143:SF458">
    <property type="entry name" value="FIBRINOGEN C-TERMINAL DOMAIN-CONTAINING PROTEIN-RELATED"/>
    <property type="match status" value="1"/>
</dbReference>
<dbReference type="GO" id="GO:0005615">
    <property type="term" value="C:extracellular space"/>
    <property type="evidence" value="ECO:0007669"/>
    <property type="project" value="TreeGrafter"/>
</dbReference>